<dbReference type="EMBL" id="JAPVOI010000004">
    <property type="protein sequence ID" value="MCZ4091688.1"/>
    <property type="molecule type" value="Genomic_DNA"/>
</dbReference>
<protein>
    <recommendedName>
        <fullName evidence="3">Transposase</fullName>
    </recommendedName>
</protein>
<accession>A0ABT4KI87</accession>
<evidence type="ECO:0000313" key="1">
    <source>
        <dbReference type="EMBL" id="MCZ4091688.1"/>
    </source>
</evidence>
<proteinExistence type="predicted"/>
<name>A0ABT4KI87_9HYPH</name>
<gene>
    <name evidence="1" type="ORF">O3W52_16900</name>
</gene>
<keyword evidence="2" id="KW-1185">Reference proteome</keyword>
<dbReference type="Proteomes" id="UP001079430">
    <property type="component" value="Unassembled WGS sequence"/>
</dbReference>
<organism evidence="1 2">
    <name type="scientific">Sinorhizobium psoraleae</name>
    <dbReference type="NCBI Taxonomy" id="520838"/>
    <lineage>
        <taxon>Bacteria</taxon>
        <taxon>Pseudomonadati</taxon>
        <taxon>Pseudomonadota</taxon>
        <taxon>Alphaproteobacteria</taxon>
        <taxon>Hyphomicrobiales</taxon>
        <taxon>Rhizobiaceae</taxon>
        <taxon>Sinorhizobium/Ensifer group</taxon>
        <taxon>Sinorhizobium</taxon>
    </lineage>
</organism>
<evidence type="ECO:0000313" key="2">
    <source>
        <dbReference type="Proteomes" id="UP001079430"/>
    </source>
</evidence>
<comment type="caution">
    <text evidence="1">The sequence shown here is derived from an EMBL/GenBank/DDBJ whole genome shotgun (WGS) entry which is preliminary data.</text>
</comment>
<evidence type="ECO:0008006" key="3">
    <source>
        <dbReference type="Google" id="ProtNLM"/>
    </source>
</evidence>
<reference evidence="1" key="1">
    <citation type="submission" date="2022-10" db="EMBL/GenBank/DDBJ databases">
        <title>Whole genome sequencing of three plant growth promoting bacteria isolated from Vachellia tortilis subsp. raddiana in Morocco.</title>
        <authorList>
            <person name="Hnini M."/>
            <person name="Zouagui R."/>
            <person name="Zouagui H."/>
            <person name="Chemao Elfihri M.-W."/>
            <person name="Ibrahimi A."/>
            <person name="Sbabou L."/>
            <person name="Aurag J."/>
        </authorList>
    </citation>
    <scope>NUCLEOTIDE SEQUENCE</scope>
    <source>
        <strain evidence="1">LMR678</strain>
    </source>
</reference>
<sequence>MADRSVGDPNECLAKKIDRTGKAIESARGLPRSVRSIVELERGVGERVFDALVRLVDGRLRIARLFLQCAAAGLECAKPRL</sequence>